<dbReference type="GO" id="GO:0016137">
    <property type="term" value="P:glycoside metabolic process"/>
    <property type="evidence" value="ECO:0007669"/>
    <property type="project" value="UniProtKB-ARBA"/>
</dbReference>
<dbReference type="Proteomes" id="UP000460157">
    <property type="component" value="Unassembled WGS sequence"/>
</dbReference>
<dbReference type="SUPFAM" id="SSF102588">
    <property type="entry name" value="LmbE-like"/>
    <property type="match status" value="1"/>
</dbReference>
<dbReference type="InterPro" id="IPR024078">
    <property type="entry name" value="LmbE-like_dom_sf"/>
</dbReference>
<dbReference type="Pfam" id="PF02585">
    <property type="entry name" value="PIG-L"/>
    <property type="match status" value="1"/>
</dbReference>
<organism evidence="2 3">
    <name type="scientific">Nesterenkonia alkaliphila</name>
    <dbReference type="NCBI Taxonomy" id="1463631"/>
    <lineage>
        <taxon>Bacteria</taxon>
        <taxon>Bacillati</taxon>
        <taxon>Actinomycetota</taxon>
        <taxon>Actinomycetes</taxon>
        <taxon>Micrococcales</taxon>
        <taxon>Micrococcaceae</taxon>
        <taxon>Nesterenkonia</taxon>
    </lineage>
</organism>
<proteinExistence type="predicted"/>
<name>A0A7K1UEP8_9MICC</name>
<evidence type="ECO:0000256" key="1">
    <source>
        <dbReference type="ARBA" id="ARBA00022833"/>
    </source>
</evidence>
<dbReference type="GO" id="GO:0016811">
    <property type="term" value="F:hydrolase activity, acting on carbon-nitrogen (but not peptide) bonds, in linear amides"/>
    <property type="evidence" value="ECO:0007669"/>
    <property type="project" value="TreeGrafter"/>
</dbReference>
<accession>A0A7K1UEP8</accession>
<evidence type="ECO:0000313" key="2">
    <source>
        <dbReference type="EMBL" id="MVT24846.1"/>
    </source>
</evidence>
<dbReference type="Gene3D" id="3.40.50.10320">
    <property type="entry name" value="LmbE-like"/>
    <property type="match status" value="1"/>
</dbReference>
<protein>
    <submittedName>
        <fullName evidence="2">PIG-L family deacetylase</fullName>
    </submittedName>
</protein>
<evidence type="ECO:0000313" key="3">
    <source>
        <dbReference type="Proteomes" id="UP000460157"/>
    </source>
</evidence>
<dbReference type="RefSeq" id="WP_157320338.1">
    <property type="nucleotide sequence ID" value="NZ_BMFX01000018.1"/>
</dbReference>
<reference evidence="2 3" key="1">
    <citation type="submission" date="2019-12" db="EMBL/GenBank/DDBJ databases">
        <title>Nesterenkonia muleiensis sp. nov., a novel actinobacterium isolated from sap of Populus euphratica.</title>
        <authorList>
            <person name="Wang R."/>
        </authorList>
    </citation>
    <scope>NUCLEOTIDE SEQUENCE [LARGE SCALE GENOMIC DNA]</scope>
    <source>
        <strain evidence="2 3">F10</strain>
    </source>
</reference>
<dbReference type="PANTHER" id="PTHR12993:SF28">
    <property type="entry name" value="LMBE FAMILY PROTEIN"/>
    <property type="match status" value="1"/>
</dbReference>
<gene>
    <name evidence="2" type="ORF">GNZ21_00460</name>
</gene>
<dbReference type="OrthoDB" id="3514174at2"/>
<dbReference type="InterPro" id="IPR003737">
    <property type="entry name" value="GlcNAc_PI_deacetylase-related"/>
</dbReference>
<keyword evidence="3" id="KW-1185">Reference proteome</keyword>
<dbReference type="EMBL" id="WRPM01000005">
    <property type="protein sequence ID" value="MVT24846.1"/>
    <property type="molecule type" value="Genomic_DNA"/>
</dbReference>
<dbReference type="AlphaFoldDB" id="A0A7K1UEP8"/>
<sequence length="242" mass="26299">MGTLPFFDDSEIRRVLCVVAHPDDMEYGASAAVARWTAQGISVSYLLLTAGEAGMRSLSPEEVAPLLTQEQRAACQEVGVQDLTVLGLPDGMLQPDLETRRHIARQIRKTRPDLVLTQPWELQMGWGLNHADHRAAGLATVDAVRDADNPWVFRELLEDEGLEPWGTDWLLVANAEPSHLIDVSGEPAEPAIRSLQAHEAYLAGLGDHPDPREMIEGMTSAAAQHSADAAASHALGVAAYRM</sequence>
<keyword evidence="1" id="KW-0862">Zinc</keyword>
<comment type="caution">
    <text evidence="2">The sequence shown here is derived from an EMBL/GenBank/DDBJ whole genome shotgun (WGS) entry which is preliminary data.</text>
</comment>
<dbReference type="PANTHER" id="PTHR12993">
    <property type="entry name" value="N-ACETYLGLUCOSAMINYL-PHOSPHATIDYLINOSITOL DE-N-ACETYLASE-RELATED"/>
    <property type="match status" value="1"/>
</dbReference>